<evidence type="ECO:0000256" key="1">
    <source>
        <dbReference type="ARBA" id="ARBA00022737"/>
    </source>
</evidence>
<dbReference type="SUPFAM" id="SSF52540">
    <property type="entry name" value="P-loop containing nucleoside triphosphate hydrolases"/>
    <property type="match status" value="1"/>
</dbReference>
<dbReference type="InterPro" id="IPR027417">
    <property type="entry name" value="P-loop_NTPase"/>
</dbReference>
<dbReference type="EMBL" id="CAJHIA010000003">
    <property type="protein sequence ID" value="CAD6441199.1"/>
    <property type="molecule type" value="Genomic_DNA"/>
</dbReference>
<dbReference type="PANTHER" id="PTHR10039">
    <property type="entry name" value="AMELOGENIN"/>
    <property type="match status" value="1"/>
</dbReference>
<dbReference type="InterPro" id="IPR056884">
    <property type="entry name" value="NPHP3-like_N"/>
</dbReference>
<dbReference type="AlphaFoldDB" id="A0A8H2VM10"/>
<keyword evidence="4" id="KW-1185">Reference proteome</keyword>
<evidence type="ECO:0000313" key="4">
    <source>
        <dbReference type="Proteomes" id="UP000624404"/>
    </source>
</evidence>
<proteinExistence type="predicted"/>
<sequence>MLDPISAFSLAASIIKFVDFTSKITSTAAELHHSSSGALANNLELSMIVLDLSDISNDLKARNPHQEKHGYSKDELALISLASKCEELSGKLLHDLDGLKIKGSHTLWFRSQLLLRLVALLNDRHSAMSAAFIELQRCQGRMETNTEQSGDIYWINGNAGSGKSTLMKYVVGHDDVKNALTDWAGTKPLFTGNYYFWSAGNEMEKSQQGLLRSLLYDILGNCPSVLPKLFPDRWVSPNHAGINIDGSWSQAELLDAFNQLTKNQSEIERFLTPIPGQSLSLQDFTREDIKDYIHDLITEDPGFSNTQIDERYGNLIDEISDKSGGVFLWVALAVREILKD</sequence>
<evidence type="ECO:0000313" key="3">
    <source>
        <dbReference type="EMBL" id="CAD6441199.1"/>
    </source>
</evidence>
<organism evidence="3 4">
    <name type="scientific">Sclerotinia trifoliorum</name>
    <dbReference type="NCBI Taxonomy" id="28548"/>
    <lineage>
        <taxon>Eukaryota</taxon>
        <taxon>Fungi</taxon>
        <taxon>Dikarya</taxon>
        <taxon>Ascomycota</taxon>
        <taxon>Pezizomycotina</taxon>
        <taxon>Leotiomycetes</taxon>
        <taxon>Helotiales</taxon>
        <taxon>Sclerotiniaceae</taxon>
        <taxon>Sclerotinia</taxon>
    </lineage>
</organism>
<accession>A0A8H2VM10</accession>
<comment type="caution">
    <text evidence="3">The sequence shown here is derived from an EMBL/GenBank/DDBJ whole genome shotgun (WGS) entry which is preliminary data.</text>
</comment>
<keyword evidence="1" id="KW-0677">Repeat</keyword>
<dbReference type="PANTHER" id="PTHR10039:SF5">
    <property type="entry name" value="NACHT DOMAIN-CONTAINING PROTEIN"/>
    <property type="match status" value="1"/>
</dbReference>
<reference evidence="3" key="1">
    <citation type="submission" date="2020-10" db="EMBL/GenBank/DDBJ databases">
        <authorList>
            <person name="Kusch S."/>
        </authorList>
    </citation>
    <scope>NUCLEOTIDE SEQUENCE</scope>
    <source>
        <strain evidence="3">SwB9</strain>
    </source>
</reference>
<protein>
    <submittedName>
        <fullName evidence="3">4159d68c-3291-4313-9b2a-ad5586edc72e</fullName>
    </submittedName>
</protein>
<dbReference type="Proteomes" id="UP000624404">
    <property type="component" value="Unassembled WGS sequence"/>
</dbReference>
<gene>
    <name evidence="3" type="ORF">SCLTRI_LOCUS990</name>
</gene>
<dbReference type="Pfam" id="PF24883">
    <property type="entry name" value="NPHP3_N"/>
    <property type="match status" value="1"/>
</dbReference>
<feature type="domain" description="Nephrocystin 3-like N-terminal" evidence="2">
    <location>
        <begin position="147"/>
        <end position="257"/>
    </location>
</feature>
<name>A0A8H2VM10_9HELO</name>
<evidence type="ECO:0000259" key="2">
    <source>
        <dbReference type="Pfam" id="PF24883"/>
    </source>
</evidence>
<dbReference type="OrthoDB" id="341259at2759"/>